<sequence>MTMYRFRVEYYNKEHKRLLERYSCYDAIEKIVKNGFTVPEEEFHCYALFREQKRYEGWRTYQELKSKIPNRLSNFKEYFSTNDGLISSNFGQADDRDSHLTESIGIGGGLSLVSKLYDLTEADWEKIPVSNKKDLDFEIASNGKEFIEVEVKGAVVKNINRKSEVSGRAGEIEQKKIEKATRTNLKSSRIGVIVSVSDVCGEMPICRILDPEGDKYDMSPEKYRLIARLSYYYRELRTLGRFGLLSDLTNRIRTLYYSYDYEQLDGVVLLDVNKNKIALPLSAMYSKSTAGDFAFGEVIDLKNGRYYFYGMMYDVFDVLINQKFENISKYINTSRIESVKITARLKVNKNDDDEKERFRTIDMKGDINITPSGKVLGVCYII</sequence>
<accession>Q0YQV7</accession>
<comment type="caution">
    <text evidence="1">The sequence shown here is derived from an EMBL/GenBank/DDBJ whole genome shotgun (WGS) entry which is preliminary data.</text>
</comment>
<keyword evidence="2" id="KW-1185">Reference proteome</keyword>
<dbReference type="AlphaFoldDB" id="Q0YQV7"/>
<protein>
    <submittedName>
        <fullName evidence="1">Uncharacterized protein</fullName>
    </submittedName>
</protein>
<name>Q0YQV7_9CHLB</name>
<proteinExistence type="predicted"/>
<dbReference type="EMBL" id="AASE01000014">
    <property type="protein sequence ID" value="EAT58720.1"/>
    <property type="molecule type" value="Genomic_DNA"/>
</dbReference>
<dbReference type="Proteomes" id="UP000004162">
    <property type="component" value="Unassembled WGS sequence"/>
</dbReference>
<organism evidence="1 2">
    <name type="scientific">Chlorobium ferrooxidans DSM 13031</name>
    <dbReference type="NCBI Taxonomy" id="377431"/>
    <lineage>
        <taxon>Bacteria</taxon>
        <taxon>Pseudomonadati</taxon>
        <taxon>Chlorobiota</taxon>
        <taxon>Chlorobiia</taxon>
        <taxon>Chlorobiales</taxon>
        <taxon>Chlorobiaceae</taxon>
        <taxon>Chlorobium/Pelodictyon group</taxon>
        <taxon>Chlorobium</taxon>
    </lineage>
</organism>
<evidence type="ECO:0000313" key="1">
    <source>
        <dbReference type="EMBL" id="EAT58720.1"/>
    </source>
</evidence>
<reference evidence="1 2" key="1">
    <citation type="submission" date="2006-07" db="EMBL/GenBank/DDBJ databases">
        <title>Annotation of the draft genome assembly of Chlorobium ferroxidans DSM 13031.</title>
        <authorList>
            <consortium name="US DOE Joint Genome Institute (JGI-ORNL)"/>
            <person name="Larimer F."/>
            <person name="Land M."/>
            <person name="Hauser L."/>
        </authorList>
    </citation>
    <scope>NUCLEOTIDE SEQUENCE [LARGE SCALE GENOMIC DNA]</scope>
    <source>
        <strain evidence="1 2">DSM 13031</strain>
    </source>
</reference>
<reference evidence="1 2" key="2">
    <citation type="submission" date="2006-07" db="EMBL/GenBank/DDBJ databases">
        <title>Sequencing of the draft genome and assembly of Chlorobium ferroxidans DSM 13031.</title>
        <authorList>
            <consortium name="US DOE Joint Genome Institute (JGI-PGF)"/>
            <person name="Copeland A."/>
            <person name="Lucas S."/>
            <person name="Lapidus A."/>
            <person name="Barry K."/>
            <person name="Glavina del Rio T."/>
            <person name="Dalin E."/>
            <person name="Tice H."/>
            <person name="Bruce D."/>
            <person name="Pitluck S."/>
            <person name="Richardson P."/>
        </authorList>
    </citation>
    <scope>NUCLEOTIDE SEQUENCE [LARGE SCALE GENOMIC DNA]</scope>
    <source>
        <strain evidence="1 2">DSM 13031</strain>
    </source>
</reference>
<gene>
    <name evidence="1" type="ORF">CferDRAFT_0764</name>
</gene>
<evidence type="ECO:0000313" key="2">
    <source>
        <dbReference type="Proteomes" id="UP000004162"/>
    </source>
</evidence>